<dbReference type="PANTHER" id="PTHR24093">
    <property type="entry name" value="CATION TRANSPORTING ATPASE"/>
    <property type="match status" value="1"/>
</dbReference>
<dbReference type="InParanoid" id="A0A2I4F9I9"/>
<dbReference type="Pfam" id="PF00689">
    <property type="entry name" value="Cation_ATPase_C"/>
    <property type="match status" value="1"/>
</dbReference>
<evidence type="ECO:0000313" key="9">
    <source>
        <dbReference type="Proteomes" id="UP000235220"/>
    </source>
</evidence>
<dbReference type="Gene3D" id="1.20.1110.10">
    <property type="entry name" value="Calcium-transporting ATPase, transmembrane domain"/>
    <property type="match status" value="1"/>
</dbReference>
<feature type="transmembrane region" description="Helical" evidence="7">
    <location>
        <begin position="149"/>
        <end position="165"/>
    </location>
</feature>
<comment type="subcellular location">
    <subcellularLocation>
        <location evidence="1">Membrane</location>
    </subcellularLocation>
</comment>
<keyword evidence="9" id="KW-1185">Reference proteome</keyword>
<feature type="transmembrane region" description="Helical" evidence="7">
    <location>
        <begin position="261"/>
        <end position="279"/>
    </location>
</feature>
<dbReference type="GO" id="GO:0016020">
    <property type="term" value="C:membrane"/>
    <property type="evidence" value="ECO:0007669"/>
    <property type="project" value="UniProtKB-SubCell"/>
</dbReference>
<dbReference type="GO" id="GO:0005524">
    <property type="term" value="F:ATP binding"/>
    <property type="evidence" value="ECO:0007669"/>
    <property type="project" value="InterPro"/>
</dbReference>
<dbReference type="RefSeq" id="XP_018828313.2">
    <property type="nucleotide sequence ID" value="XM_018972768.2"/>
</dbReference>
<sequence length="331" mass="37738">MFSCSNGIVLEGKVFRNYSKEERMNKVDNITVMRSSSPSDKLLLVQCLKEKGNVVAMVGYKTNDIPSIREANVGILMGSSEIPKQYSDIVIMERNFSFLVEIVRCGRCIHDNIREYIQLQLTRNIAGLLITSITTVCLGYSPITAIQLLWANLVVALLGGLALPTEPPTDHRKSMNKWPPLRQNKPLITETMWGKLFSQTLYQTTILVTFQFKGQAIIRICNNVSEIMIFNSFVLCQVFNLVNAREPEKKNVFRGIHRNRLFVVAVIVILVLQFAFIEIENILAGNAKLNWVQWVACLVVSWAIDWATKCIPGYVMGLVEWTIRLMYWKLE</sequence>
<dbReference type="KEGG" id="jre:108996749"/>
<accession>A0A2I4F9I9</accession>
<dbReference type="GO" id="GO:0016887">
    <property type="term" value="F:ATP hydrolysis activity"/>
    <property type="evidence" value="ECO:0007669"/>
    <property type="project" value="InterPro"/>
</dbReference>
<keyword evidence="5 7" id="KW-1133">Transmembrane helix</keyword>
<dbReference type="SUPFAM" id="SSF81665">
    <property type="entry name" value="Calcium ATPase, transmembrane domain M"/>
    <property type="match status" value="1"/>
</dbReference>
<keyword evidence="3" id="KW-0479">Metal-binding</keyword>
<dbReference type="InterPro" id="IPR001757">
    <property type="entry name" value="P_typ_ATPase"/>
</dbReference>
<evidence type="ECO:0000256" key="4">
    <source>
        <dbReference type="ARBA" id="ARBA00022842"/>
    </source>
</evidence>
<dbReference type="OrthoDB" id="116380at2759"/>
<dbReference type="PANTHER" id="PTHR24093:SF470">
    <property type="entry name" value="CALCIUM-TRANSPORTING ATPASE 12, PLASMA MEMBRANE-TYPE-LIKE"/>
    <property type="match status" value="1"/>
</dbReference>
<dbReference type="GO" id="GO:0046872">
    <property type="term" value="F:metal ion binding"/>
    <property type="evidence" value="ECO:0007669"/>
    <property type="project" value="UniProtKB-KW"/>
</dbReference>
<proteinExistence type="predicted"/>
<evidence type="ECO:0000256" key="6">
    <source>
        <dbReference type="ARBA" id="ARBA00023136"/>
    </source>
</evidence>
<keyword evidence="4" id="KW-0460">Magnesium</keyword>
<feature type="domain" description="Cation-transporting P-type ATPase C-terminal" evidence="8">
    <location>
        <begin position="141"/>
        <end position="304"/>
    </location>
</feature>
<dbReference type="STRING" id="51240.A0A2I4F9I9"/>
<reference evidence="10" key="1">
    <citation type="submission" date="2025-08" db="UniProtKB">
        <authorList>
            <consortium name="RefSeq"/>
        </authorList>
    </citation>
    <scope>IDENTIFICATION</scope>
    <source>
        <tissue evidence="10">Leaves</tissue>
    </source>
</reference>
<name>A0A2I4F9I9_JUGRE</name>
<dbReference type="NCBIfam" id="TIGR01494">
    <property type="entry name" value="ATPase_P-type"/>
    <property type="match status" value="1"/>
</dbReference>
<dbReference type="Gene3D" id="3.40.50.1000">
    <property type="entry name" value="HAD superfamily/HAD-like"/>
    <property type="match status" value="1"/>
</dbReference>
<keyword evidence="2 7" id="KW-0812">Transmembrane</keyword>
<evidence type="ECO:0000256" key="7">
    <source>
        <dbReference type="SAM" id="Phobius"/>
    </source>
</evidence>
<gene>
    <name evidence="10" type="primary">LOC108996749</name>
</gene>
<evidence type="ECO:0000259" key="8">
    <source>
        <dbReference type="Pfam" id="PF00689"/>
    </source>
</evidence>
<evidence type="ECO:0000256" key="5">
    <source>
        <dbReference type="ARBA" id="ARBA00022989"/>
    </source>
</evidence>
<dbReference type="AlphaFoldDB" id="A0A2I4F9I9"/>
<evidence type="ECO:0000256" key="2">
    <source>
        <dbReference type="ARBA" id="ARBA00022692"/>
    </source>
</evidence>
<evidence type="ECO:0000313" key="10">
    <source>
        <dbReference type="RefSeq" id="XP_018828313.2"/>
    </source>
</evidence>
<dbReference type="InterPro" id="IPR023298">
    <property type="entry name" value="ATPase_P-typ_TM_dom_sf"/>
</dbReference>
<evidence type="ECO:0000256" key="1">
    <source>
        <dbReference type="ARBA" id="ARBA00004370"/>
    </source>
</evidence>
<keyword evidence="6 7" id="KW-0472">Membrane</keyword>
<dbReference type="InterPro" id="IPR036412">
    <property type="entry name" value="HAD-like_sf"/>
</dbReference>
<protein>
    <submittedName>
        <fullName evidence="10">Calcium-transporting ATPase 13, plasma membrane-type</fullName>
    </submittedName>
</protein>
<dbReference type="InterPro" id="IPR006068">
    <property type="entry name" value="ATPase_P-typ_cation-transptr_C"/>
</dbReference>
<dbReference type="SUPFAM" id="SSF56784">
    <property type="entry name" value="HAD-like"/>
    <property type="match status" value="1"/>
</dbReference>
<dbReference type="GeneID" id="108996749"/>
<organism evidence="9 10">
    <name type="scientific">Juglans regia</name>
    <name type="common">English walnut</name>
    <dbReference type="NCBI Taxonomy" id="51240"/>
    <lineage>
        <taxon>Eukaryota</taxon>
        <taxon>Viridiplantae</taxon>
        <taxon>Streptophyta</taxon>
        <taxon>Embryophyta</taxon>
        <taxon>Tracheophyta</taxon>
        <taxon>Spermatophyta</taxon>
        <taxon>Magnoliopsida</taxon>
        <taxon>eudicotyledons</taxon>
        <taxon>Gunneridae</taxon>
        <taxon>Pentapetalae</taxon>
        <taxon>rosids</taxon>
        <taxon>fabids</taxon>
        <taxon>Fagales</taxon>
        <taxon>Juglandaceae</taxon>
        <taxon>Juglans</taxon>
    </lineage>
</organism>
<evidence type="ECO:0000256" key="3">
    <source>
        <dbReference type="ARBA" id="ARBA00022723"/>
    </source>
</evidence>
<dbReference type="InterPro" id="IPR023214">
    <property type="entry name" value="HAD_sf"/>
</dbReference>
<dbReference type="Proteomes" id="UP000235220">
    <property type="component" value="Chromosome 3"/>
</dbReference>